<evidence type="ECO:0000313" key="1">
    <source>
        <dbReference type="EMBL" id="KAG0422043.1"/>
    </source>
</evidence>
<comment type="caution">
    <text evidence="1">The sequence shown here is derived from an EMBL/GenBank/DDBJ whole genome shotgun (WGS) entry which is preliminary data.</text>
</comment>
<gene>
    <name evidence="1" type="ORF">HPB47_002115</name>
</gene>
<feature type="non-terminal residue" evidence="1">
    <location>
        <position position="1"/>
    </location>
</feature>
<name>A0AC60PM60_IXOPE</name>
<keyword evidence="2" id="KW-1185">Reference proteome</keyword>
<reference evidence="1 2" key="1">
    <citation type="journal article" date="2020" name="Cell">
        <title>Large-Scale Comparative Analyses of Tick Genomes Elucidate Their Genetic Diversity and Vector Capacities.</title>
        <authorList>
            <consortium name="Tick Genome and Microbiome Consortium (TIGMIC)"/>
            <person name="Jia N."/>
            <person name="Wang J."/>
            <person name="Shi W."/>
            <person name="Du L."/>
            <person name="Sun Y."/>
            <person name="Zhan W."/>
            <person name="Jiang J.F."/>
            <person name="Wang Q."/>
            <person name="Zhang B."/>
            <person name="Ji P."/>
            <person name="Bell-Sakyi L."/>
            <person name="Cui X.M."/>
            <person name="Yuan T.T."/>
            <person name="Jiang B.G."/>
            <person name="Yang W.F."/>
            <person name="Lam T.T."/>
            <person name="Chang Q.C."/>
            <person name="Ding S.J."/>
            <person name="Wang X.J."/>
            <person name="Zhu J.G."/>
            <person name="Ruan X.D."/>
            <person name="Zhao L."/>
            <person name="Wei J.T."/>
            <person name="Ye R.Z."/>
            <person name="Que T.C."/>
            <person name="Du C.H."/>
            <person name="Zhou Y.H."/>
            <person name="Cheng J.X."/>
            <person name="Dai P.F."/>
            <person name="Guo W.B."/>
            <person name="Han X.H."/>
            <person name="Huang E.J."/>
            <person name="Li L.F."/>
            <person name="Wei W."/>
            <person name="Gao Y.C."/>
            <person name="Liu J.Z."/>
            <person name="Shao H.Z."/>
            <person name="Wang X."/>
            <person name="Wang C.C."/>
            <person name="Yang T.C."/>
            <person name="Huo Q.B."/>
            <person name="Li W."/>
            <person name="Chen H.Y."/>
            <person name="Chen S.E."/>
            <person name="Zhou L.G."/>
            <person name="Ni X.B."/>
            <person name="Tian J.H."/>
            <person name="Sheng Y."/>
            <person name="Liu T."/>
            <person name="Pan Y.S."/>
            <person name="Xia L.Y."/>
            <person name="Li J."/>
            <person name="Zhao F."/>
            <person name="Cao W.C."/>
        </authorList>
    </citation>
    <scope>NUCLEOTIDE SEQUENCE [LARGE SCALE GENOMIC DNA]</scope>
    <source>
        <strain evidence="1">Iper-2018</strain>
    </source>
</reference>
<dbReference type="EMBL" id="JABSTQ010010281">
    <property type="protein sequence ID" value="KAG0422043.1"/>
    <property type="molecule type" value="Genomic_DNA"/>
</dbReference>
<proteinExistence type="predicted"/>
<sequence>TCRFAGSSLTVESSTIFLIFGWKLEMHRFGNTLLPQLETPSTLCPEQLSIGVRFIDKAGDEACVQEQFSDIMKTACDAANRLGVVISVPRQASCETHRENYGIQSPAEYYRVAIYVPYLDSLAASLTRRFSETNAKSYRLLLHPARMKHMSHNEFVALAEEVQNFYCIDIFKEEITSWYE</sequence>
<feature type="non-terminal residue" evidence="1">
    <location>
        <position position="180"/>
    </location>
</feature>
<evidence type="ECO:0000313" key="2">
    <source>
        <dbReference type="Proteomes" id="UP000805193"/>
    </source>
</evidence>
<accession>A0AC60PM60</accession>
<organism evidence="1 2">
    <name type="scientific">Ixodes persulcatus</name>
    <name type="common">Taiga tick</name>
    <dbReference type="NCBI Taxonomy" id="34615"/>
    <lineage>
        <taxon>Eukaryota</taxon>
        <taxon>Metazoa</taxon>
        <taxon>Ecdysozoa</taxon>
        <taxon>Arthropoda</taxon>
        <taxon>Chelicerata</taxon>
        <taxon>Arachnida</taxon>
        <taxon>Acari</taxon>
        <taxon>Parasitiformes</taxon>
        <taxon>Ixodida</taxon>
        <taxon>Ixodoidea</taxon>
        <taxon>Ixodidae</taxon>
        <taxon>Ixodinae</taxon>
        <taxon>Ixodes</taxon>
    </lineage>
</organism>
<dbReference type="Proteomes" id="UP000805193">
    <property type="component" value="Unassembled WGS sequence"/>
</dbReference>
<protein>
    <submittedName>
        <fullName evidence="1">Uncharacterized protein</fullName>
    </submittedName>
</protein>